<accession>A0ABV3DSX1</accession>
<proteinExistence type="predicted"/>
<keyword evidence="1" id="KW-0472">Membrane</keyword>
<keyword evidence="1" id="KW-0812">Transmembrane</keyword>
<sequence>MARTRRGAHSDPEPDIVRFGAVLLAAALVLLAGGIYLAAR</sequence>
<keyword evidence="3" id="KW-1185">Reference proteome</keyword>
<reference evidence="2 3" key="1">
    <citation type="submission" date="2024-06" db="EMBL/GenBank/DDBJ databases">
        <title>The Natural Products Discovery Center: Release of the First 8490 Sequenced Strains for Exploring Actinobacteria Biosynthetic Diversity.</title>
        <authorList>
            <person name="Kalkreuter E."/>
            <person name="Kautsar S.A."/>
            <person name="Yang D."/>
            <person name="Bader C.D."/>
            <person name="Teijaro C.N."/>
            <person name="Fluegel L."/>
            <person name="Davis C.M."/>
            <person name="Simpson J.R."/>
            <person name="Lauterbach L."/>
            <person name="Steele A.D."/>
            <person name="Gui C."/>
            <person name="Meng S."/>
            <person name="Li G."/>
            <person name="Viehrig K."/>
            <person name="Ye F."/>
            <person name="Su P."/>
            <person name="Kiefer A.F."/>
            <person name="Nichols A."/>
            <person name="Cepeda A.J."/>
            <person name="Yan W."/>
            <person name="Fan B."/>
            <person name="Jiang Y."/>
            <person name="Adhikari A."/>
            <person name="Zheng C.-J."/>
            <person name="Schuster L."/>
            <person name="Cowan T.M."/>
            <person name="Smanski M.J."/>
            <person name="Chevrette M.G."/>
            <person name="De Carvalho L.P.S."/>
            <person name="Shen B."/>
        </authorList>
    </citation>
    <scope>NUCLEOTIDE SEQUENCE [LARGE SCALE GENOMIC DNA]</scope>
    <source>
        <strain evidence="2 3">NPDC048946</strain>
    </source>
</reference>
<dbReference type="Proteomes" id="UP001551482">
    <property type="component" value="Unassembled WGS sequence"/>
</dbReference>
<comment type="caution">
    <text evidence="2">The sequence shown here is derived from an EMBL/GenBank/DDBJ whole genome shotgun (WGS) entry which is preliminary data.</text>
</comment>
<gene>
    <name evidence="2" type="ORF">AB0C36_31335</name>
</gene>
<dbReference type="RefSeq" id="WP_358360699.1">
    <property type="nucleotide sequence ID" value="NZ_JBEZFP010000107.1"/>
</dbReference>
<evidence type="ECO:0000256" key="1">
    <source>
        <dbReference type="SAM" id="Phobius"/>
    </source>
</evidence>
<evidence type="ECO:0000313" key="2">
    <source>
        <dbReference type="EMBL" id="MEU8137989.1"/>
    </source>
</evidence>
<name>A0ABV3DSX1_9ACTN</name>
<evidence type="ECO:0000313" key="3">
    <source>
        <dbReference type="Proteomes" id="UP001551482"/>
    </source>
</evidence>
<organism evidence="2 3">
    <name type="scientific">Streptodolium elevatio</name>
    <dbReference type="NCBI Taxonomy" id="3157996"/>
    <lineage>
        <taxon>Bacteria</taxon>
        <taxon>Bacillati</taxon>
        <taxon>Actinomycetota</taxon>
        <taxon>Actinomycetes</taxon>
        <taxon>Kitasatosporales</taxon>
        <taxon>Streptomycetaceae</taxon>
        <taxon>Streptodolium</taxon>
    </lineage>
</organism>
<protein>
    <submittedName>
        <fullName evidence="2">Uncharacterized protein</fullName>
    </submittedName>
</protein>
<feature type="transmembrane region" description="Helical" evidence="1">
    <location>
        <begin position="16"/>
        <end position="39"/>
    </location>
</feature>
<keyword evidence="1" id="KW-1133">Transmembrane helix</keyword>
<dbReference type="EMBL" id="JBEZFP010000107">
    <property type="protein sequence ID" value="MEU8137989.1"/>
    <property type="molecule type" value="Genomic_DNA"/>
</dbReference>